<accession>A0A103E6H6</accession>
<sequence>MQQRAQLAIDEGNQVMRQQVEPILLHARPVANLIAQANDNTQQAQREFHQFGQRLIRMRLGEQAAQGRTNRADVEQAQQDLAQVRITATRAQQDVAQARVQALPVVQQIQQDIPAAQQAVQRALQNVRQAQQAILNPPLDQRALQPPPEQAPLNQERQALWQQLGRAENNLRITRGLLQRLHDFPQDLARHEDVLRLIIHDQQLENGLAALLQAPGVRRRPSPDDDDGGPAPKQPRPDRGHTGSSNQELRRSLTAQSIEPPGSIYPLPKSAISGNGSLAGQMEYHALKKTLLSIQNNAMWPDLVNQVIPLINSGRIKFNVAPQETSSPMGVEYQNAQNTEIATINVDFQQGSTTQENAEDLLDQFQEIVDRFRSDKA</sequence>
<keyword evidence="1" id="KW-0175">Coiled coil</keyword>
<dbReference type="EMBL" id="LOWA01000014">
    <property type="protein sequence ID" value="KVE29270.1"/>
    <property type="molecule type" value="Genomic_DNA"/>
</dbReference>
<protein>
    <submittedName>
        <fullName evidence="3">Uncharacterized protein</fullName>
    </submittedName>
</protein>
<evidence type="ECO:0000313" key="4">
    <source>
        <dbReference type="Proteomes" id="UP000062788"/>
    </source>
</evidence>
<feature type="region of interest" description="Disordered" evidence="2">
    <location>
        <begin position="213"/>
        <end position="249"/>
    </location>
</feature>
<keyword evidence="4" id="KW-1185">Reference proteome</keyword>
<organism evidence="3 4">
    <name type="scientific">Burkholderia singularis</name>
    <dbReference type="NCBI Taxonomy" id="1503053"/>
    <lineage>
        <taxon>Bacteria</taxon>
        <taxon>Pseudomonadati</taxon>
        <taxon>Pseudomonadota</taxon>
        <taxon>Betaproteobacteria</taxon>
        <taxon>Burkholderiales</taxon>
        <taxon>Burkholderiaceae</taxon>
        <taxon>Burkholderia</taxon>
        <taxon>pseudomallei group</taxon>
    </lineage>
</organism>
<feature type="coiled-coil region" evidence="1">
    <location>
        <begin position="74"/>
        <end position="133"/>
    </location>
</feature>
<name>A0A103E6H6_9BURK</name>
<dbReference type="Proteomes" id="UP000062788">
    <property type="component" value="Unassembled WGS sequence"/>
</dbReference>
<reference evidence="3 4" key="1">
    <citation type="submission" date="2015-11" db="EMBL/GenBank/DDBJ databases">
        <title>Expanding the genomic diversity of Burkholderia species for the development of highly accurate diagnostics.</title>
        <authorList>
            <person name="Sahl J."/>
            <person name="Keim P."/>
            <person name="Wagner D."/>
        </authorList>
    </citation>
    <scope>NUCLEOTIDE SEQUENCE [LARGE SCALE GENOMIC DNA]</scope>
    <source>
        <strain evidence="3 4">TSV85</strain>
    </source>
</reference>
<dbReference type="AlphaFoldDB" id="A0A103E6H6"/>
<proteinExistence type="predicted"/>
<evidence type="ECO:0000313" key="3">
    <source>
        <dbReference type="EMBL" id="KVE29270.1"/>
    </source>
</evidence>
<comment type="caution">
    <text evidence="3">The sequence shown here is derived from an EMBL/GenBank/DDBJ whole genome shotgun (WGS) entry which is preliminary data.</text>
</comment>
<evidence type="ECO:0000256" key="2">
    <source>
        <dbReference type="SAM" id="MobiDB-lite"/>
    </source>
</evidence>
<gene>
    <name evidence="3" type="ORF">WS67_05280</name>
</gene>
<evidence type="ECO:0000256" key="1">
    <source>
        <dbReference type="SAM" id="Coils"/>
    </source>
</evidence>